<evidence type="ECO:0000313" key="2">
    <source>
        <dbReference type="EMBL" id="OGY24984.1"/>
    </source>
</evidence>
<feature type="transmembrane region" description="Helical" evidence="1">
    <location>
        <begin position="20"/>
        <end position="43"/>
    </location>
</feature>
<feature type="transmembrane region" description="Helical" evidence="1">
    <location>
        <begin position="156"/>
        <end position="173"/>
    </location>
</feature>
<feature type="transmembrane region" description="Helical" evidence="1">
    <location>
        <begin position="193"/>
        <end position="213"/>
    </location>
</feature>
<organism evidence="2 3">
    <name type="scientific">Candidatus Woykebacteria bacterium RBG_16_39_9b</name>
    <dbReference type="NCBI Taxonomy" id="1802595"/>
    <lineage>
        <taxon>Bacteria</taxon>
        <taxon>Candidatus Woykeibacteriota</taxon>
    </lineage>
</organism>
<reference evidence="2 3" key="1">
    <citation type="journal article" date="2016" name="Nat. Commun.">
        <title>Thousands of microbial genomes shed light on interconnected biogeochemical processes in an aquifer system.</title>
        <authorList>
            <person name="Anantharaman K."/>
            <person name="Brown C.T."/>
            <person name="Hug L.A."/>
            <person name="Sharon I."/>
            <person name="Castelle C.J."/>
            <person name="Probst A.J."/>
            <person name="Thomas B.C."/>
            <person name="Singh A."/>
            <person name="Wilkins M.J."/>
            <person name="Karaoz U."/>
            <person name="Brodie E.L."/>
            <person name="Williams K.H."/>
            <person name="Hubbard S.S."/>
            <person name="Banfield J.F."/>
        </authorList>
    </citation>
    <scope>NUCLEOTIDE SEQUENCE [LARGE SCALE GENOMIC DNA]</scope>
</reference>
<dbReference type="EMBL" id="MHCR01000026">
    <property type="protein sequence ID" value="OGY24984.1"/>
    <property type="molecule type" value="Genomic_DNA"/>
</dbReference>
<dbReference type="Proteomes" id="UP000178162">
    <property type="component" value="Unassembled WGS sequence"/>
</dbReference>
<gene>
    <name evidence="2" type="ORF">A2134_01145</name>
</gene>
<accession>A0A1G1WBI6</accession>
<proteinExistence type="predicted"/>
<dbReference type="STRING" id="1802595.A2134_01145"/>
<keyword evidence="1" id="KW-0472">Membrane</keyword>
<evidence type="ECO:0000256" key="1">
    <source>
        <dbReference type="SAM" id="Phobius"/>
    </source>
</evidence>
<feature type="transmembrane region" description="Helical" evidence="1">
    <location>
        <begin position="402"/>
        <end position="424"/>
    </location>
</feature>
<feature type="transmembrane region" description="Helical" evidence="1">
    <location>
        <begin position="279"/>
        <end position="298"/>
    </location>
</feature>
<comment type="caution">
    <text evidence="2">The sequence shown here is derived from an EMBL/GenBank/DDBJ whole genome shotgun (WGS) entry which is preliminary data.</text>
</comment>
<dbReference type="NCBIfam" id="NF037982">
    <property type="entry name" value="Nramp_1"/>
    <property type="match status" value="1"/>
</dbReference>
<feature type="transmembrane region" description="Helical" evidence="1">
    <location>
        <begin position="376"/>
        <end position="396"/>
    </location>
</feature>
<protein>
    <submittedName>
        <fullName evidence="2">Uncharacterized protein</fullName>
    </submittedName>
</protein>
<name>A0A1G1WBI6_9BACT</name>
<feature type="transmembrane region" description="Helical" evidence="1">
    <location>
        <begin position="49"/>
        <end position="67"/>
    </location>
</feature>
<keyword evidence="1" id="KW-1133">Transmembrane helix</keyword>
<feature type="transmembrane region" description="Helical" evidence="1">
    <location>
        <begin position="436"/>
        <end position="459"/>
    </location>
</feature>
<feature type="transmembrane region" description="Helical" evidence="1">
    <location>
        <begin position="325"/>
        <end position="349"/>
    </location>
</feature>
<evidence type="ECO:0000313" key="3">
    <source>
        <dbReference type="Proteomes" id="UP000178162"/>
    </source>
</evidence>
<keyword evidence="1" id="KW-0812">Transmembrane</keyword>
<sequence length="470" mass="51777">MDLKPLEINPLPQPLALKKLIGPSFIILALGLGSGEVILWPYLSANYGLGIIWGALLGITFQFFMNMEIERYALAHGESIFVGLARKFRLISFWFLLSTFIPWMYPGIIASSAKFLGTVVGIKETHYLAMGLLIVIGIILSLGPILYKTVETLQKTIIMIGVPSIFLLSVILSKPENWVILAQGTVGIGEGFIFLPAGIAIASFLGALAYAGAGGNLNLAQSFYVKEKGYGMGKYGGRITSLLTGKSENISLTGSKFEASEENISRFKVWWKNINIEHFLVFWFTGSITILMLALLSYSTVFGEPGNEQGVSFVIRESQFIGQKVFPLVGTFFLLVVTLTLFGTQLGVFDATSRILSENVILSSFGRLKEKNLRSLYYIVLWLQILAGVAILVLGFTEPLQLVVTAAVLNAIAMFVHTGLTLWLNMTYLDKKIRPSLFRISAMGLAFVFYGGFSIYVVYDRFLKQIIPSG</sequence>
<feature type="transmembrane region" description="Helical" evidence="1">
    <location>
        <begin position="125"/>
        <end position="147"/>
    </location>
</feature>
<feature type="transmembrane region" description="Helical" evidence="1">
    <location>
        <begin position="88"/>
        <end position="105"/>
    </location>
</feature>
<dbReference type="AlphaFoldDB" id="A0A1G1WBI6"/>